<evidence type="ECO:0000313" key="2">
    <source>
        <dbReference type="EMBL" id="TXL69594.1"/>
    </source>
</evidence>
<dbReference type="Gene3D" id="1.10.260.40">
    <property type="entry name" value="lambda repressor-like DNA-binding domains"/>
    <property type="match status" value="1"/>
</dbReference>
<reference evidence="2 3" key="1">
    <citation type="submission" date="2019-06" db="EMBL/GenBank/DDBJ databases">
        <title>New taxonomy in bacterial strain CC-CFT640, isolated from vineyard.</title>
        <authorList>
            <person name="Lin S.-Y."/>
            <person name="Tsai C.-F."/>
            <person name="Young C.-C."/>
        </authorList>
    </citation>
    <scope>NUCLEOTIDE SEQUENCE [LARGE SCALE GENOMIC DNA]</scope>
    <source>
        <strain evidence="2 3">CC-CFT640</strain>
    </source>
</reference>
<accession>A0A5C8P9E4</accession>
<dbReference type="OrthoDB" id="9795596at2"/>
<comment type="caution">
    <text evidence="2">The sequence shown here is derived from an EMBL/GenBank/DDBJ whole genome shotgun (WGS) entry which is preliminary data.</text>
</comment>
<dbReference type="GO" id="GO:0003677">
    <property type="term" value="F:DNA binding"/>
    <property type="evidence" value="ECO:0007669"/>
    <property type="project" value="InterPro"/>
</dbReference>
<dbReference type="InterPro" id="IPR039554">
    <property type="entry name" value="HigA2-like_HTH"/>
</dbReference>
<dbReference type="AlphaFoldDB" id="A0A5C8P9E4"/>
<dbReference type="RefSeq" id="WP_147852306.1">
    <property type="nucleotide sequence ID" value="NZ_VDUZ01000077.1"/>
</dbReference>
<feature type="domain" description="HigA2-like helix-turn-helix" evidence="1">
    <location>
        <begin position="26"/>
        <end position="80"/>
    </location>
</feature>
<organism evidence="2 3">
    <name type="scientific">Vineibacter terrae</name>
    <dbReference type="NCBI Taxonomy" id="2586908"/>
    <lineage>
        <taxon>Bacteria</taxon>
        <taxon>Pseudomonadati</taxon>
        <taxon>Pseudomonadota</taxon>
        <taxon>Alphaproteobacteria</taxon>
        <taxon>Hyphomicrobiales</taxon>
        <taxon>Vineibacter</taxon>
    </lineage>
</organism>
<gene>
    <name evidence="2" type="ORF">FHP25_38350</name>
</gene>
<sequence length="80" mass="8779">MAPRKKQPADSLRTVEDEIFHGSGNVFADLGFRNADDMLVRAALLRQITHILAERKLSQAAAAKILGLKQPDVSALLRGR</sequence>
<dbReference type="SUPFAM" id="SSF47413">
    <property type="entry name" value="lambda repressor-like DNA-binding domains"/>
    <property type="match status" value="1"/>
</dbReference>
<evidence type="ECO:0000313" key="3">
    <source>
        <dbReference type="Proteomes" id="UP000321638"/>
    </source>
</evidence>
<name>A0A5C8P9E4_9HYPH</name>
<evidence type="ECO:0000259" key="1">
    <source>
        <dbReference type="Pfam" id="PF13744"/>
    </source>
</evidence>
<dbReference type="Proteomes" id="UP000321638">
    <property type="component" value="Unassembled WGS sequence"/>
</dbReference>
<dbReference type="EMBL" id="VDUZ01000077">
    <property type="protein sequence ID" value="TXL69594.1"/>
    <property type="molecule type" value="Genomic_DNA"/>
</dbReference>
<protein>
    <recommendedName>
        <fullName evidence="1">HigA2-like helix-turn-helix domain-containing protein</fullName>
    </recommendedName>
</protein>
<dbReference type="InterPro" id="IPR010982">
    <property type="entry name" value="Lambda_DNA-bd_dom_sf"/>
</dbReference>
<proteinExistence type="predicted"/>
<dbReference type="Pfam" id="PF13744">
    <property type="entry name" value="HTH_37"/>
    <property type="match status" value="1"/>
</dbReference>
<keyword evidence="3" id="KW-1185">Reference proteome</keyword>